<reference evidence="2 3" key="1">
    <citation type="journal article" date="2004" name="Appl. Environ. Microbiol.">
        <title>Mineralization of individual congeners of linear alkylbenzenesulfonate by defined pairs of heterotrophic bacteria.</title>
        <authorList>
            <person name="Schleheck D."/>
            <person name="Knepper T.P."/>
            <person name="Fischer K."/>
            <person name="Cook A.M."/>
        </authorList>
    </citation>
    <scope>NUCLEOTIDE SEQUENCE [LARGE SCALE GENOMIC DNA]</scope>
    <source>
        <strain evidence="3">DSM 14801 / SPH-1</strain>
    </source>
</reference>
<feature type="compositionally biased region" description="Basic and acidic residues" evidence="1">
    <location>
        <begin position="31"/>
        <end position="43"/>
    </location>
</feature>
<dbReference type="Proteomes" id="UP000000784">
    <property type="component" value="Chromosome"/>
</dbReference>
<accession>A9BVI1</accession>
<feature type="compositionally biased region" description="Basic residues" evidence="1">
    <location>
        <begin position="208"/>
        <end position="226"/>
    </location>
</feature>
<evidence type="ECO:0000313" key="2">
    <source>
        <dbReference type="EMBL" id="ABX35048.1"/>
    </source>
</evidence>
<dbReference type="KEGG" id="dac:Daci_2410"/>
<dbReference type="AlphaFoldDB" id="A9BVI1"/>
<feature type="compositionally biased region" description="Low complexity" evidence="1">
    <location>
        <begin position="130"/>
        <end position="140"/>
    </location>
</feature>
<evidence type="ECO:0000313" key="3">
    <source>
        <dbReference type="Proteomes" id="UP000000784"/>
    </source>
</evidence>
<sequence>MNETGAPGKAQPSMAGALLDAAAQPVGDEIGGDHHHGDDHDAGGRLLVAEQLEAADQLEPQPARAHHAQHRGRAQVDLEAVEHDRDPGRDGLRYHAEDDELQLRGACAAQGLQRAVVDLFDALGEELAQHAHAMQGQGQHAGKRPQAHGRDKDQRQDQLVDAAHHVQELPRDAPQPVPAMQVAGGDEGQRQRQHHGQQRAPDGDLHRLQRGRHQARQHAPVRRHGARHEVCDLGHACRQFAPAHLRAARAPVQHPGDGQGRSRIAGPAQGAVGARRGPLPAVARLGAPGIGAGHHSPPAGALARIHEAGTGACACRPAGPMAAVPGGVSGSAPCPAP</sequence>
<dbReference type="EMBL" id="CP000884">
    <property type="protein sequence ID" value="ABX35048.1"/>
    <property type="molecule type" value="Genomic_DNA"/>
</dbReference>
<name>A9BVI1_DELAS</name>
<keyword evidence="3" id="KW-1185">Reference proteome</keyword>
<protein>
    <submittedName>
        <fullName evidence="2">Uncharacterized protein</fullName>
    </submittedName>
</protein>
<organism evidence="2 3">
    <name type="scientific">Delftia acidovorans (strain DSM 14801 / SPH-1)</name>
    <dbReference type="NCBI Taxonomy" id="398578"/>
    <lineage>
        <taxon>Bacteria</taxon>
        <taxon>Pseudomonadati</taxon>
        <taxon>Pseudomonadota</taxon>
        <taxon>Betaproteobacteria</taxon>
        <taxon>Burkholderiales</taxon>
        <taxon>Comamonadaceae</taxon>
        <taxon>Delftia</taxon>
    </lineage>
</organism>
<feature type="region of interest" description="Disordered" evidence="1">
    <location>
        <begin position="250"/>
        <end position="275"/>
    </location>
</feature>
<feature type="region of interest" description="Disordered" evidence="1">
    <location>
        <begin position="130"/>
        <end position="156"/>
    </location>
</feature>
<feature type="region of interest" description="Disordered" evidence="1">
    <location>
        <begin position="168"/>
        <end position="227"/>
    </location>
</feature>
<reference evidence="3" key="2">
    <citation type="submission" date="2007-11" db="EMBL/GenBank/DDBJ databases">
        <title>Complete sequence of Delftia acidovorans DSM 14801 / SPH-1.</title>
        <authorList>
            <person name="Copeland A."/>
            <person name="Lucas S."/>
            <person name="Lapidus A."/>
            <person name="Barry K."/>
            <person name="Glavina del Rio T."/>
            <person name="Dalin E."/>
            <person name="Tice H."/>
            <person name="Pitluck S."/>
            <person name="Lowry S."/>
            <person name="Clum A."/>
            <person name="Schmutz J."/>
            <person name="Larimer F."/>
            <person name="Land M."/>
            <person name="Hauser L."/>
            <person name="Kyrpides N."/>
            <person name="Kim E."/>
            <person name="Schleheck D."/>
            <person name="Richardson P."/>
        </authorList>
    </citation>
    <scope>NUCLEOTIDE SEQUENCE [LARGE SCALE GENOMIC DNA]</scope>
    <source>
        <strain evidence="3">DSM 14801 / SPH-1</strain>
    </source>
</reference>
<feature type="region of interest" description="Disordered" evidence="1">
    <location>
        <begin position="1"/>
        <end position="76"/>
    </location>
</feature>
<dbReference type="HOGENOM" id="CLU_823150_0_0_4"/>
<feature type="compositionally biased region" description="Basic residues" evidence="1">
    <location>
        <begin position="64"/>
        <end position="73"/>
    </location>
</feature>
<dbReference type="STRING" id="398578.Daci_2410"/>
<proteinExistence type="predicted"/>
<evidence type="ECO:0000256" key="1">
    <source>
        <dbReference type="SAM" id="MobiDB-lite"/>
    </source>
</evidence>
<gene>
    <name evidence="2" type="ordered locus">Daci_2410</name>
</gene>